<keyword evidence="6" id="KW-0274">FAD</keyword>
<dbReference type="InterPro" id="IPR037069">
    <property type="entry name" value="AcylCoA_DH/ox_N_sf"/>
</dbReference>
<evidence type="ECO:0000256" key="7">
    <source>
        <dbReference type="ARBA" id="ARBA00022832"/>
    </source>
</evidence>
<dbReference type="InterPro" id="IPR046373">
    <property type="entry name" value="Acyl-CoA_Oxase/DH_mid-dom_sf"/>
</dbReference>
<dbReference type="Pfam" id="PF01756">
    <property type="entry name" value="ACOX"/>
    <property type="match status" value="1"/>
</dbReference>
<dbReference type="InterPro" id="IPR002655">
    <property type="entry name" value="Acyl-CoA_oxidase_C"/>
</dbReference>
<keyword evidence="8" id="KW-0560">Oxidoreductase</keyword>
<evidence type="ECO:0000256" key="3">
    <source>
        <dbReference type="ARBA" id="ARBA00006288"/>
    </source>
</evidence>
<dbReference type="InterPro" id="IPR006091">
    <property type="entry name" value="Acyl-CoA_Oxase/DH_mid-dom"/>
</dbReference>
<evidence type="ECO:0000256" key="8">
    <source>
        <dbReference type="ARBA" id="ARBA00023002"/>
    </source>
</evidence>
<evidence type="ECO:0000256" key="2">
    <source>
        <dbReference type="ARBA" id="ARBA00004275"/>
    </source>
</evidence>
<dbReference type="GO" id="GO:0003997">
    <property type="term" value="F:acyl-CoA oxidase activity"/>
    <property type="evidence" value="ECO:0007669"/>
    <property type="project" value="UniProtKB-EC"/>
</dbReference>
<dbReference type="FunFam" id="1.20.140.10:FF:000010">
    <property type="entry name" value="Acyl-coenzyme A oxidase"/>
    <property type="match status" value="1"/>
</dbReference>
<proteinExistence type="inferred from homology"/>
<feature type="domain" description="Acyl-CoA oxidase C-alpha1" evidence="15">
    <location>
        <begin position="315"/>
        <end position="474"/>
    </location>
</feature>
<comment type="cofactor">
    <cofactor evidence="1">
        <name>FAD</name>
        <dbReference type="ChEBI" id="CHEBI:57692"/>
    </cofactor>
</comment>
<dbReference type="Pfam" id="PF02771">
    <property type="entry name" value="Acyl-CoA_dh_N"/>
    <property type="match status" value="1"/>
</dbReference>
<feature type="domain" description="Acyl-CoA oxidase C-terminal" evidence="12">
    <location>
        <begin position="538"/>
        <end position="672"/>
    </location>
</feature>
<evidence type="ECO:0000256" key="5">
    <source>
        <dbReference type="ARBA" id="ARBA00022630"/>
    </source>
</evidence>
<dbReference type="SUPFAM" id="SSF47203">
    <property type="entry name" value="Acyl-CoA dehydrogenase C-terminal domain-like"/>
    <property type="match status" value="2"/>
</dbReference>
<dbReference type="PANTHER" id="PTHR10909:SF352">
    <property type="entry name" value="ACYL-COENZYME A OXIDASE-LIKE PROTEIN"/>
    <property type="match status" value="1"/>
</dbReference>
<evidence type="ECO:0000256" key="6">
    <source>
        <dbReference type="ARBA" id="ARBA00022827"/>
    </source>
</evidence>
<dbReference type="KEGG" id="xya:ET471_03980"/>
<evidence type="ECO:0000259" key="12">
    <source>
        <dbReference type="Pfam" id="PF01756"/>
    </source>
</evidence>
<gene>
    <name evidence="16" type="ORF">ET471_03980</name>
</gene>
<name>A0A4P6F4Z7_9MICO</name>
<feature type="domain" description="Acyl-CoA dehydrogenase/oxidase N-terminal" evidence="14">
    <location>
        <begin position="102"/>
        <end position="161"/>
    </location>
</feature>
<dbReference type="InterPro" id="IPR013786">
    <property type="entry name" value="AcylCoA_DH/ox_N"/>
</dbReference>
<evidence type="ECO:0000256" key="4">
    <source>
        <dbReference type="ARBA" id="ARBA00012870"/>
    </source>
</evidence>
<keyword evidence="9" id="KW-0443">Lipid metabolism</keyword>
<evidence type="ECO:0000259" key="14">
    <source>
        <dbReference type="Pfam" id="PF02771"/>
    </source>
</evidence>
<dbReference type="GO" id="GO:0055088">
    <property type="term" value="P:lipid homeostasis"/>
    <property type="evidence" value="ECO:0007669"/>
    <property type="project" value="TreeGrafter"/>
</dbReference>
<dbReference type="FunFam" id="2.40.110.10:FF:000005">
    <property type="entry name" value="Acyl-coenzyme A oxidase"/>
    <property type="match status" value="1"/>
</dbReference>
<dbReference type="InterPro" id="IPR055060">
    <property type="entry name" value="ACOX_C_alpha1"/>
</dbReference>
<dbReference type="PIRSF" id="PIRSF000168">
    <property type="entry name" value="Acyl-CoA_oxidase"/>
    <property type="match status" value="1"/>
</dbReference>
<dbReference type="OrthoDB" id="1144545at2"/>
<organism evidence="16 17">
    <name type="scientific">Xylanimonas protaetiae</name>
    <dbReference type="NCBI Taxonomy" id="2509457"/>
    <lineage>
        <taxon>Bacteria</taxon>
        <taxon>Bacillati</taxon>
        <taxon>Actinomycetota</taxon>
        <taxon>Actinomycetes</taxon>
        <taxon>Micrococcales</taxon>
        <taxon>Promicromonosporaceae</taxon>
        <taxon>Xylanimonas</taxon>
    </lineage>
</organism>
<dbReference type="Gene3D" id="1.20.140.10">
    <property type="entry name" value="Butyryl-CoA Dehydrogenase, subunit A, domain 3"/>
    <property type="match status" value="2"/>
</dbReference>
<dbReference type="InterPro" id="IPR012258">
    <property type="entry name" value="Acyl-CoA_oxidase"/>
</dbReference>
<dbReference type="SUPFAM" id="SSF56645">
    <property type="entry name" value="Acyl-CoA dehydrogenase NM domain-like"/>
    <property type="match status" value="1"/>
</dbReference>
<dbReference type="FunFam" id="1.20.140.10:FF:000007">
    <property type="entry name" value="Acyl-coenzyme A oxidase"/>
    <property type="match status" value="1"/>
</dbReference>
<evidence type="ECO:0000256" key="10">
    <source>
        <dbReference type="ARBA" id="ARBA00023140"/>
    </source>
</evidence>
<keyword evidence="10" id="KW-0576">Peroxisome</keyword>
<dbReference type="EMBL" id="CP035493">
    <property type="protein sequence ID" value="QAY69299.1"/>
    <property type="molecule type" value="Genomic_DNA"/>
</dbReference>
<dbReference type="InterPro" id="IPR009100">
    <property type="entry name" value="AcylCoA_DH/oxidase_NM_dom_sf"/>
</dbReference>
<evidence type="ECO:0000256" key="9">
    <source>
        <dbReference type="ARBA" id="ARBA00023098"/>
    </source>
</evidence>
<feature type="domain" description="Acyl-CoA oxidase/dehydrogenase middle" evidence="13">
    <location>
        <begin position="169"/>
        <end position="279"/>
    </location>
</feature>
<evidence type="ECO:0000313" key="16">
    <source>
        <dbReference type="EMBL" id="QAY69299.1"/>
    </source>
</evidence>
<evidence type="ECO:0000256" key="11">
    <source>
        <dbReference type="SAM" id="MobiDB-lite"/>
    </source>
</evidence>
<dbReference type="RefSeq" id="WP_129186699.1">
    <property type="nucleotide sequence ID" value="NZ_CP035493.1"/>
</dbReference>
<feature type="compositionally biased region" description="Low complexity" evidence="11">
    <location>
        <begin position="1"/>
        <end position="13"/>
    </location>
</feature>
<feature type="region of interest" description="Disordered" evidence="11">
    <location>
        <begin position="1"/>
        <end position="22"/>
    </location>
</feature>
<dbReference type="GO" id="GO:0071949">
    <property type="term" value="F:FAD binding"/>
    <property type="evidence" value="ECO:0007669"/>
    <property type="project" value="InterPro"/>
</dbReference>
<evidence type="ECO:0000259" key="15">
    <source>
        <dbReference type="Pfam" id="PF22924"/>
    </source>
</evidence>
<keyword evidence="17" id="KW-1185">Reference proteome</keyword>
<protein>
    <recommendedName>
        <fullName evidence="4">acyl-CoA oxidase</fullName>
        <ecNumber evidence="4">1.3.3.6</ecNumber>
    </recommendedName>
</protein>
<evidence type="ECO:0000259" key="13">
    <source>
        <dbReference type="Pfam" id="PF02770"/>
    </source>
</evidence>
<dbReference type="AlphaFoldDB" id="A0A4P6F4Z7"/>
<dbReference type="GO" id="GO:0005504">
    <property type="term" value="F:fatty acid binding"/>
    <property type="evidence" value="ECO:0007669"/>
    <property type="project" value="TreeGrafter"/>
</dbReference>
<evidence type="ECO:0000256" key="1">
    <source>
        <dbReference type="ARBA" id="ARBA00001974"/>
    </source>
</evidence>
<comment type="similarity">
    <text evidence="3">Belongs to the acyl-CoA oxidase family.</text>
</comment>
<dbReference type="PANTHER" id="PTHR10909">
    <property type="entry name" value="ELECTRON TRANSPORT OXIDOREDUCTASE"/>
    <property type="match status" value="1"/>
</dbReference>
<dbReference type="Gene3D" id="1.10.540.10">
    <property type="entry name" value="Acyl-CoA dehydrogenase/oxidase, N-terminal domain"/>
    <property type="match status" value="1"/>
</dbReference>
<dbReference type="Gene3D" id="2.40.110.10">
    <property type="entry name" value="Butyryl-CoA Dehydrogenase, subunit A, domain 2"/>
    <property type="match status" value="1"/>
</dbReference>
<dbReference type="InterPro" id="IPR036250">
    <property type="entry name" value="AcylCo_DH-like_C"/>
</dbReference>
<dbReference type="Pfam" id="PF02770">
    <property type="entry name" value="Acyl-CoA_dh_M"/>
    <property type="match status" value="1"/>
</dbReference>
<dbReference type="Pfam" id="PF22924">
    <property type="entry name" value="ACOX_C_alpha1"/>
    <property type="match status" value="1"/>
</dbReference>
<sequence length="705" mass="76369">MTTTDQTAPATPAVEPPATPVPAAVPAAAPARTDPADARVDVAALHDTLLGRWPRWRAAARAHAAEPRFWKDETLTMAEHRARVLDQCRELAADPDHQVWLAFPARLGGGDQPGANLAGFEELALGDPSLQIKAGVQWGLFASAIWQLGTPEQQDRWLPSAMDLSVPGAFAMTETGHGSDVAAVGTTATYDPDTQEFVVHTPFRAAWKDYLGNAAEHATAATVFARLVTRGVDYGVHCFYVPVRDGATGAFLPGVGGEDDGLKGGLRGVDNGRLWFDHVRVPRENLLARYGQVAEDGSYTSSIESPGRRFFTMLGALVQGRVSLDGAAGTASRVGLAIAVRYGAERRQFSGATPDDEVVLLDYATHRRRLLPRIAETYALHFAHERLLDLFDDVFSGRGDTPEKRADLETMAAAMKATSTAFALDTLQECREACGGAGFLTENRITSLYDDLDVYATFEGDNTVLLQLVAKRLVGDYGKALGAQVRTPEGKARFVADRAVDTLLHRTPLKRAAQTVADAVARPGTVFDAEAQRVLLADRVAAKVEAVALALRPARHAEPAAAQRIFDRQQVALIDAARSHAELVRWELFTQAVDATPDAGTRTVLGWLRDVYALTVIERDLAWFVVNGRLATSRARAVEGELDALLRRLRPHALDLVAAWGLTDDHLRAAIATGAEKVRQDEARAYYAAQRAAGEAPRREKAPRR</sequence>
<dbReference type="GO" id="GO:0033540">
    <property type="term" value="P:fatty acid beta-oxidation using acyl-CoA oxidase"/>
    <property type="evidence" value="ECO:0007669"/>
    <property type="project" value="TreeGrafter"/>
</dbReference>
<reference evidence="16 17" key="1">
    <citation type="submission" date="2019-01" db="EMBL/GenBank/DDBJ databases">
        <title>Genome sequencing of strain FW10M-9.</title>
        <authorList>
            <person name="Heo J."/>
            <person name="Kim S.-J."/>
            <person name="Kim J.-S."/>
            <person name="Hong S.-B."/>
            <person name="Kwon S.-W."/>
        </authorList>
    </citation>
    <scope>NUCLEOTIDE SEQUENCE [LARGE SCALE GENOMIC DNA]</scope>
    <source>
        <strain evidence="16 17">FW10M-9</strain>
    </source>
</reference>
<dbReference type="EC" id="1.3.3.6" evidence="4"/>
<keyword evidence="5" id="KW-0285">Flavoprotein</keyword>
<evidence type="ECO:0000313" key="17">
    <source>
        <dbReference type="Proteomes" id="UP000292118"/>
    </source>
</evidence>
<dbReference type="Proteomes" id="UP000292118">
    <property type="component" value="Chromosome"/>
</dbReference>
<accession>A0A4P6F4Z7</accession>
<comment type="subcellular location">
    <subcellularLocation>
        <location evidence="2">Peroxisome</location>
    </subcellularLocation>
</comment>
<keyword evidence="7" id="KW-0276">Fatty acid metabolism</keyword>